<gene>
    <name evidence="2" type="ORF">GT037_011012</name>
</gene>
<feature type="region of interest" description="Disordered" evidence="1">
    <location>
        <begin position="1"/>
        <end position="23"/>
    </location>
</feature>
<accession>A0A8H7ASU9</accession>
<keyword evidence="3" id="KW-1185">Reference proteome</keyword>
<organism evidence="2 3">
    <name type="scientific">Alternaria burnsii</name>
    <dbReference type="NCBI Taxonomy" id="1187904"/>
    <lineage>
        <taxon>Eukaryota</taxon>
        <taxon>Fungi</taxon>
        <taxon>Dikarya</taxon>
        <taxon>Ascomycota</taxon>
        <taxon>Pezizomycotina</taxon>
        <taxon>Dothideomycetes</taxon>
        <taxon>Pleosporomycetidae</taxon>
        <taxon>Pleosporales</taxon>
        <taxon>Pleosporineae</taxon>
        <taxon>Pleosporaceae</taxon>
        <taxon>Alternaria</taxon>
        <taxon>Alternaria sect. Alternaria</taxon>
    </lineage>
</organism>
<dbReference type="Proteomes" id="UP000596902">
    <property type="component" value="Unassembled WGS sequence"/>
</dbReference>
<reference evidence="2" key="1">
    <citation type="submission" date="2020-01" db="EMBL/GenBank/DDBJ databases">
        <authorList>
            <person name="Feng Z.H.Z."/>
        </authorList>
    </citation>
    <scope>NUCLEOTIDE SEQUENCE</scope>
    <source>
        <strain evidence="2">CBS107.38</strain>
    </source>
</reference>
<evidence type="ECO:0000313" key="3">
    <source>
        <dbReference type="Proteomes" id="UP000596902"/>
    </source>
</evidence>
<feature type="compositionally biased region" description="Polar residues" evidence="1">
    <location>
        <begin position="1"/>
        <end position="12"/>
    </location>
</feature>
<reference evidence="2" key="2">
    <citation type="submission" date="2020-08" db="EMBL/GenBank/DDBJ databases">
        <title>Draft Genome Sequence of Cumin Blight Pathogen Alternaria burnsii.</title>
        <authorList>
            <person name="Feng Z."/>
        </authorList>
    </citation>
    <scope>NUCLEOTIDE SEQUENCE</scope>
    <source>
        <strain evidence="2">CBS107.38</strain>
    </source>
</reference>
<dbReference type="GeneID" id="62209237"/>
<proteinExistence type="predicted"/>
<sequence>MPAQTCQKQSSEVRGPNHARHKTVSQSLPVRSWYYKSNKLYVIITVEDTAILHRQRSMVTLRVPRII</sequence>
<evidence type="ECO:0000256" key="1">
    <source>
        <dbReference type="SAM" id="MobiDB-lite"/>
    </source>
</evidence>
<evidence type="ECO:0000313" key="2">
    <source>
        <dbReference type="EMBL" id="KAF7670884.1"/>
    </source>
</evidence>
<protein>
    <submittedName>
        <fullName evidence="2">Uncharacterized protein</fullName>
    </submittedName>
</protein>
<name>A0A8H7ASU9_9PLEO</name>
<comment type="caution">
    <text evidence="2">The sequence shown here is derived from an EMBL/GenBank/DDBJ whole genome shotgun (WGS) entry which is preliminary data.</text>
</comment>
<dbReference type="RefSeq" id="XP_038781269.1">
    <property type="nucleotide sequence ID" value="XM_038936059.1"/>
</dbReference>
<dbReference type="AlphaFoldDB" id="A0A8H7ASU9"/>
<dbReference type="EMBL" id="JAAABM010000027">
    <property type="protein sequence ID" value="KAF7670884.1"/>
    <property type="molecule type" value="Genomic_DNA"/>
</dbReference>